<dbReference type="AlphaFoldDB" id="S3PM36"/>
<dbReference type="Proteomes" id="UP000014568">
    <property type="component" value="Unassembled WGS sequence"/>
</dbReference>
<keyword evidence="1" id="KW-1133">Transmembrane helix</keyword>
<accession>S3PM36</accession>
<feature type="transmembrane region" description="Helical" evidence="1">
    <location>
        <begin position="41"/>
        <end position="60"/>
    </location>
</feature>
<keyword evidence="1" id="KW-0472">Membrane</keyword>
<dbReference type="STRING" id="632955.GCA_000829675_01407"/>
<dbReference type="HOGENOM" id="CLU_151101_0_0_6"/>
<evidence type="ECO:0000256" key="1">
    <source>
        <dbReference type="SAM" id="Phobius"/>
    </source>
</evidence>
<keyword evidence="3" id="KW-1185">Reference proteome</keyword>
<evidence type="ECO:0000313" key="2">
    <source>
        <dbReference type="EMBL" id="EPF79871.1"/>
    </source>
</evidence>
<dbReference type="eggNOG" id="ENOG502ZVIP">
    <property type="taxonomic scope" value="Bacteria"/>
</dbReference>
<dbReference type="PATRIC" id="fig|421052.3.peg.750"/>
<reference evidence="2 3" key="1">
    <citation type="submission" date="2013-06" db="EMBL/GenBank/DDBJ databases">
        <title>The Genome Sequence of Acinetobacter rudis CIP 110305.</title>
        <authorList>
            <consortium name="The Broad Institute Genome Sequencing Platform"/>
            <consortium name="The Broad Institute Genome Sequencing Center for Infectious Disease"/>
            <person name="Cerqueira G."/>
            <person name="Feldgarden M."/>
            <person name="Courvalin P."/>
            <person name="Perichon B."/>
            <person name="Grillot-Courvalin C."/>
            <person name="Clermont D."/>
            <person name="Rocha E."/>
            <person name="Yoon E.-J."/>
            <person name="Nemec A."/>
            <person name="Young S.K."/>
            <person name="Zeng Q."/>
            <person name="Gargeya S."/>
            <person name="Fitzgerald M."/>
            <person name="Abouelleil A."/>
            <person name="Alvarado L."/>
            <person name="Berlin A.M."/>
            <person name="Chapman S.B."/>
            <person name="Dewar J."/>
            <person name="Goldberg J."/>
            <person name="Griggs A."/>
            <person name="Gujja S."/>
            <person name="Hansen M."/>
            <person name="Howarth C."/>
            <person name="Imamovic A."/>
            <person name="Larimer J."/>
            <person name="McCowan C."/>
            <person name="Murphy C."/>
            <person name="Pearson M."/>
            <person name="Priest M."/>
            <person name="Roberts A."/>
            <person name="Saif S."/>
            <person name="Shea T."/>
            <person name="Sykes S."/>
            <person name="Wortman J."/>
            <person name="Nusbaum C."/>
            <person name="Birren B."/>
        </authorList>
    </citation>
    <scope>NUCLEOTIDE SEQUENCE [LARGE SCALE GENOMIC DNA]</scope>
    <source>
        <strain evidence="2 3">CIP 110305</strain>
    </source>
</reference>
<feature type="transmembrane region" description="Helical" evidence="1">
    <location>
        <begin position="66"/>
        <end position="94"/>
    </location>
</feature>
<name>S3PM36_9GAMM</name>
<comment type="caution">
    <text evidence="2">The sequence shown here is derived from an EMBL/GenBank/DDBJ whole genome shotgun (WGS) entry which is preliminary data.</text>
</comment>
<dbReference type="EMBL" id="ATGI01000006">
    <property type="protein sequence ID" value="EPF79871.1"/>
    <property type="molecule type" value="Genomic_DNA"/>
</dbReference>
<feature type="transmembrane region" description="Helical" evidence="1">
    <location>
        <begin position="144"/>
        <end position="161"/>
    </location>
</feature>
<keyword evidence="1" id="KW-0812">Transmembrane</keyword>
<organism evidence="2 3">
    <name type="scientific">Acinetobacter rudis CIP 110305</name>
    <dbReference type="NCBI Taxonomy" id="421052"/>
    <lineage>
        <taxon>Bacteria</taxon>
        <taxon>Pseudomonadati</taxon>
        <taxon>Pseudomonadota</taxon>
        <taxon>Gammaproteobacteria</taxon>
        <taxon>Moraxellales</taxon>
        <taxon>Moraxellaceae</taxon>
        <taxon>Acinetobacter</taxon>
    </lineage>
</organism>
<protein>
    <submittedName>
        <fullName evidence="2">Uncharacterized protein</fullName>
    </submittedName>
</protein>
<proteinExistence type="predicted"/>
<feature type="transmembrane region" description="Helical" evidence="1">
    <location>
        <begin position="101"/>
        <end position="124"/>
    </location>
</feature>
<gene>
    <name evidence="2" type="ORF">F945_00759</name>
</gene>
<evidence type="ECO:0000313" key="3">
    <source>
        <dbReference type="Proteomes" id="UP000014568"/>
    </source>
</evidence>
<sequence>MICHNGVLSDGSFSADYLLGQTCIWITGDCLQYSNKIILKALLLAPLPLLFLLAVALIIANQEFSFYSILVFFAAHAVVYLAYCLFTVPFSFLISMLLARLYWLNFFSIVMFSVLIAGVFFLGFGWAHTGNISNPWWDVFTEPFSIGLALIVAFSYWMFLIRDRRAS</sequence>